<accession>A0A0S1SCY8</accession>
<feature type="binding site" evidence="15">
    <location>
        <position position="301"/>
    </location>
    <ligand>
        <name>L-serine</name>
        <dbReference type="ChEBI" id="CHEBI:33384"/>
    </ligand>
</feature>
<dbReference type="InterPro" id="IPR006195">
    <property type="entry name" value="aa-tRNA-synth_II"/>
</dbReference>
<evidence type="ECO:0000259" key="18">
    <source>
        <dbReference type="PROSITE" id="PS50862"/>
    </source>
</evidence>
<feature type="binding site" evidence="16">
    <location>
        <begin position="278"/>
        <end position="280"/>
    </location>
    <ligand>
        <name>ATP</name>
        <dbReference type="ChEBI" id="CHEBI:30616"/>
    </ligand>
</feature>
<feature type="region of interest" description="Disordered" evidence="17">
    <location>
        <begin position="46"/>
        <end position="68"/>
    </location>
</feature>
<dbReference type="PANTHER" id="PTHR43697">
    <property type="entry name" value="SERYL-TRNA SYNTHETASE"/>
    <property type="match status" value="1"/>
</dbReference>
<dbReference type="NCBIfam" id="TIGR00414">
    <property type="entry name" value="serS"/>
    <property type="match status" value="1"/>
</dbReference>
<evidence type="ECO:0000256" key="15">
    <source>
        <dbReference type="PIRSR" id="PIRSR001529-1"/>
    </source>
</evidence>
<dbReference type="GO" id="GO:0004828">
    <property type="term" value="F:serine-tRNA ligase activity"/>
    <property type="evidence" value="ECO:0007669"/>
    <property type="project" value="UniProtKB-UniRule"/>
</dbReference>
<dbReference type="SUPFAM" id="SSF46589">
    <property type="entry name" value="tRNA-binding arm"/>
    <property type="match status" value="1"/>
</dbReference>
<dbReference type="InterPro" id="IPR042103">
    <property type="entry name" value="SerRS_1_N_sf"/>
</dbReference>
<evidence type="ECO:0000256" key="9">
    <source>
        <dbReference type="ARBA" id="ARBA00022917"/>
    </source>
</evidence>
<keyword evidence="5" id="KW-0963">Cytoplasm</keyword>
<dbReference type="CDD" id="cd00770">
    <property type="entry name" value="SerRS_core"/>
    <property type="match status" value="1"/>
</dbReference>
<dbReference type="PATRIC" id="fig|1735161.3.peg.1048"/>
<keyword evidence="8 16" id="KW-0067">ATP-binding</keyword>
<dbReference type="Pfam" id="PF02403">
    <property type="entry name" value="Seryl_tRNA_N"/>
    <property type="match status" value="1"/>
</dbReference>
<keyword evidence="6" id="KW-0436">Ligase</keyword>
<dbReference type="SUPFAM" id="SSF55681">
    <property type="entry name" value="Class II aaRS and biotin synthetases"/>
    <property type="match status" value="1"/>
</dbReference>
<evidence type="ECO:0000256" key="11">
    <source>
        <dbReference type="ARBA" id="ARBA00039158"/>
    </source>
</evidence>
<keyword evidence="7" id="KW-0547">Nucleotide-binding</keyword>
<evidence type="ECO:0000256" key="3">
    <source>
        <dbReference type="ARBA" id="ARBA00010728"/>
    </source>
</evidence>
<dbReference type="KEGG" id="prf:PeribacterA2_1070"/>
<dbReference type="Pfam" id="PF00587">
    <property type="entry name" value="tRNA-synt_2b"/>
    <property type="match status" value="1"/>
</dbReference>
<dbReference type="GO" id="GO:0005737">
    <property type="term" value="C:cytoplasm"/>
    <property type="evidence" value="ECO:0007669"/>
    <property type="project" value="UniProtKB-SubCell"/>
</dbReference>
<dbReference type="PANTHER" id="PTHR43697:SF1">
    <property type="entry name" value="SERINE--TRNA LIGASE"/>
    <property type="match status" value="1"/>
</dbReference>
<dbReference type="Gene3D" id="1.10.287.40">
    <property type="entry name" value="Serine-tRNA synthetase, tRNA binding domain"/>
    <property type="match status" value="1"/>
</dbReference>
<comment type="subcellular location">
    <subcellularLocation>
        <location evidence="1">Cytoplasm</location>
    </subcellularLocation>
</comment>
<accession>A0A0S1SQM5</accession>
<dbReference type="InterPro" id="IPR002317">
    <property type="entry name" value="Ser-tRNA-ligase_type_1"/>
</dbReference>
<feature type="binding site" evidence="15">
    <location>
        <position position="278"/>
    </location>
    <ligand>
        <name>L-serine</name>
        <dbReference type="ChEBI" id="CHEBI:33384"/>
    </ligand>
</feature>
<feature type="domain" description="Aminoacyl-transfer RNA synthetases class-II family profile" evidence="18">
    <location>
        <begin position="146"/>
        <end position="427"/>
    </location>
</feature>
<evidence type="ECO:0000256" key="1">
    <source>
        <dbReference type="ARBA" id="ARBA00004496"/>
    </source>
</evidence>
<comment type="catalytic activity">
    <reaction evidence="13">
        <text>tRNA(Ser) + L-serine + ATP = L-seryl-tRNA(Ser) + AMP + diphosphate + H(+)</text>
        <dbReference type="Rhea" id="RHEA:12292"/>
        <dbReference type="Rhea" id="RHEA-COMP:9669"/>
        <dbReference type="Rhea" id="RHEA-COMP:9703"/>
        <dbReference type="ChEBI" id="CHEBI:15378"/>
        <dbReference type="ChEBI" id="CHEBI:30616"/>
        <dbReference type="ChEBI" id="CHEBI:33019"/>
        <dbReference type="ChEBI" id="CHEBI:33384"/>
        <dbReference type="ChEBI" id="CHEBI:78442"/>
        <dbReference type="ChEBI" id="CHEBI:78533"/>
        <dbReference type="ChEBI" id="CHEBI:456215"/>
        <dbReference type="EC" id="6.1.1.11"/>
    </reaction>
</comment>
<proteinExistence type="inferred from homology"/>
<evidence type="ECO:0000256" key="12">
    <source>
        <dbReference type="ARBA" id="ARBA00047929"/>
    </source>
</evidence>
<dbReference type="PRINTS" id="PR00981">
    <property type="entry name" value="TRNASYNTHSER"/>
</dbReference>
<dbReference type="GO" id="GO:0005524">
    <property type="term" value="F:ATP binding"/>
    <property type="evidence" value="ECO:0007669"/>
    <property type="project" value="UniProtKB-KW"/>
</dbReference>
<comment type="similarity">
    <text evidence="3">Belongs to the class-II aminoacyl-tRNA synthetase family. Type-1 seryl-tRNA synthetase subfamily.</text>
</comment>
<feature type="binding site" evidence="16">
    <location>
        <begin position="367"/>
        <end position="370"/>
    </location>
    <ligand>
        <name>ATP</name>
        <dbReference type="ChEBI" id="CHEBI:30616"/>
    </ligand>
</feature>
<gene>
    <name evidence="19" type="ORF">PeribacterD1_1070</name>
</gene>
<comment type="catalytic activity">
    <reaction evidence="12">
        <text>tRNA(Sec) + L-serine + ATP = L-seryl-tRNA(Sec) + AMP + diphosphate + H(+)</text>
        <dbReference type="Rhea" id="RHEA:42580"/>
        <dbReference type="Rhea" id="RHEA-COMP:9742"/>
        <dbReference type="Rhea" id="RHEA-COMP:10128"/>
        <dbReference type="ChEBI" id="CHEBI:15378"/>
        <dbReference type="ChEBI" id="CHEBI:30616"/>
        <dbReference type="ChEBI" id="CHEBI:33019"/>
        <dbReference type="ChEBI" id="CHEBI:33384"/>
        <dbReference type="ChEBI" id="CHEBI:78442"/>
        <dbReference type="ChEBI" id="CHEBI:78533"/>
        <dbReference type="ChEBI" id="CHEBI:456215"/>
        <dbReference type="EC" id="6.1.1.11"/>
    </reaction>
</comment>
<dbReference type="STRING" id="1735162.PeribacterB2_1072"/>
<evidence type="ECO:0000256" key="4">
    <source>
        <dbReference type="ARBA" id="ARBA00012840"/>
    </source>
</evidence>
<name>A0A0S1SQM5_9BACT</name>
<evidence type="ECO:0000256" key="8">
    <source>
        <dbReference type="ARBA" id="ARBA00022840"/>
    </source>
</evidence>
<accession>A0A0S1SUW3</accession>
<feature type="binding site" evidence="15">
    <location>
        <position position="400"/>
    </location>
    <ligand>
        <name>L-serine</name>
        <dbReference type="ChEBI" id="CHEBI:33384"/>
    </ligand>
</feature>
<evidence type="ECO:0000313" key="19">
    <source>
        <dbReference type="EMBL" id="ALM13732.1"/>
    </source>
</evidence>
<dbReference type="EMBL" id="CP013065">
    <property type="protein sequence ID" value="ALM13732.1"/>
    <property type="molecule type" value="Genomic_DNA"/>
</dbReference>
<dbReference type="EC" id="6.1.1.11" evidence="4 14"/>
<reference evidence="19 20" key="2">
    <citation type="journal article" date="2016" name="PeerJ">
        <title>Analysis of five complete genome sequences for members of the class Peribacteria in the recently recognized Peregrinibacteria bacterial phylum.</title>
        <authorList>
            <person name="Anantharaman K."/>
            <person name="Brown C.T."/>
            <person name="Burstein D."/>
            <person name="Castelle C.J."/>
            <person name="Probst A.J."/>
            <person name="Thomas B.C."/>
            <person name="Williams K.H."/>
            <person name="Banfield J.F."/>
        </authorList>
    </citation>
    <scope>NUCLEOTIDE SEQUENCE [LARGE SCALE GENOMIC DNA]</scope>
    <source>
        <strain evidence="19">RIFOXYD1_FULL_PER-ii_59_16</strain>
    </source>
</reference>
<evidence type="ECO:0000256" key="7">
    <source>
        <dbReference type="ARBA" id="ARBA00022741"/>
    </source>
</evidence>
<dbReference type="AlphaFoldDB" id="A0A0S1SQM5"/>
<feature type="binding site" evidence="15">
    <location>
        <position position="247"/>
    </location>
    <ligand>
        <name>L-serine</name>
        <dbReference type="ChEBI" id="CHEBI:33384"/>
    </ligand>
</feature>
<feature type="site" description="Important for serine binding" evidence="15">
    <location>
        <position position="402"/>
    </location>
</feature>
<evidence type="ECO:0000256" key="17">
    <source>
        <dbReference type="SAM" id="MobiDB-lite"/>
    </source>
</evidence>
<dbReference type="InterPro" id="IPR045864">
    <property type="entry name" value="aa-tRNA-synth_II/BPL/LPL"/>
</dbReference>
<reference evidence="20" key="1">
    <citation type="submission" date="2015-10" db="EMBL/GenBank/DDBJ databases">
        <title>Analysis of five complete genome sequences for members of the class Peribacteria in the recently recognized Peregrinibacteria bacterial phylum.</title>
        <authorList>
            <person name="Anantharaman K."/>
            <person name="Brown C.T."/>
            <person name="Burstein D."/>
            <person name="Castelle C.J."/>
            <person name="Probst A.J."/>
            <person name="Thomas B.C."/>
            <person name="Williams K.H."/>
            <person name="Banfield J.F."/>
        </authorList>
    </citation>
    <scope>NUCLEOTIDE SEQUENCE [LARGE SCALE GENOMIC DNA]</scope>
</reference>
<evidence type="ECO:0000256" key="14">
    <source>
        <dbReference type="NCBIfam" id="TIGR00414"/>
    </source>
</evidence>
<evidence type="ECO:0000256" key="13">
    <source>
        <dbReference type="ARBA" id="ARBA00048823"/>
    </source>
</evidence>
<dbReference type="InterPro" id="IPR002314">
    <property type="entry name" value="aa-tRNA-synt_IIb"/>
</dbReference>
<evidence type="ECO:0000313" key="20">
    <source>
        <dbReference type="Proteomes" id="UP000069135"/>
    </source>
</evidence>
<protein>
    <recommendedName>
        <fullName evidence="11 14">Serine--tRNA ligase</fullName>
        <ecNumber evidence="4 14">6.1.1.11</ecNumber>
    </recommendedName>
</protein>
<dbReference type="GO" id="GO:0006434">
    <property type="term" value="P:seryl-tRNA aminoacylation"/>
    <property type="evidence" value="ECO:0007669"/>
    <property type="project" value="UniProtKB-UniRule"/>
</dbReference>
<evidence type="ECO:0000256" key="5">
    <source>
        <dbReference type="ARBA" id="ARBA00022490"/>
    </source>
</evidence>
<keyword evidence="9" id="KW-0648">Protein biosynthesis</keyword>
<comment type="pathway">
    <text evidence="2">Aminoacyl-tRNA biosynthesis; selenocysteinyl-tRNA(Sec) biosynthesis; L-seryl-tRNA(Sec) from L-serine and tRNA(Sec): step 1/1.</text>
</comment>
<evidence type="ECO:0000256" key="2">
    <source>
        <dbReference type="ARBA" id="ARBA00005045"/>
    </source>
</evidence>
<dbReference type="InterPro" id="IPR015866">
    <property type="entry name" value="Ser-tRNA-synth_1_N"/>
</dbReference>
<accession>A0A0S1SLH7</accession>
<dbReference type="PIRSF" id="PIRSF001529">
    <property type="entry name" value="Ser-tRNA-synth_IIa"/>
    <property type="match status" value="1"/>
</dbReference>
<dbReference type="InterPro" id="IPR033729">
    <property type="entry name" value="SerRS_core"/>
</dbReference>
<dbReference type="PROSITE" id="PS50862">
    <property type="entry name" value="AA_TRNA_LIGASE_II"/>
    <property type="match status" value="1"/>
</dbReference>
<evidence type="ECO:0000256" key="16">
    <source>
        <dbReference type="PIRSR" id="PIRSR001529-2"/>
    </source>
</evidence>
<dbReference type="InterPro" id="IPR010978">
    <property type="entry name" value="tRNA-bd_arm"/>
</dbReference>
<evidence type="ECO:0000256" key="6">
    <source>
        <dbReference type="ARBA" id="ARBA00022598"/>
    </source>
</evidence>
<dbReference type="Gene3D" id="3.30.930.10">
    <property type="entry name" value="Bira Bifunctional Protein, Domain 2"/>
    <property type="match status" value="1"/>
</dbReference>
<keyword evidence="10 19" id="KW-0030">Aminoacyl-tRNA synthetase</keyword>
<sequence length="441" mass="49867">MIDLVDLRARPDVYQDAADKKGIRISVKEFLKLDELRRALQKMTDEMRARQNSASKRIPGLKGKEKETSLKEMKELSEELKHRLNELQQTEETWMKLQLVLPSLPHPRVPVGKDEQGNVEVKKWGPSTGSGQADPKKLLKVKEPKDHVALGEALDIIDIPRGVKLAGARSYFLKGDGARLHRAVLQLALDHLGKKGWIHFTPPYMANWDCLMGTGFFPGAEEQTYAVGAQEKRGEKISPDDFYMIGTSEVSVCSYHKDEVLKENDLPKRYAGFSPCFRRESGTYGKDTKGLYRIHQFDKVEQVVLCPANVDIALALFEEIRTNAEEVLQLLNLPYRVLDICTGDMGKGKVYMQDIETWMPSREGYGETHSCSYLGDFQARRLNIKYETGEGKKLFVHTLNNTCIASPRILIPLLEMNQNEDGSITIPEALRPYMGGQEKIG</sequence>
<evidence type="ECO:0000256" key="10">
    <source>
        <dbReference type="ARBA" id="ARBA00023146"/>
    </source>
</evidence>
<organism evidence="19 20">
    <name type="scientific">Candidatus Peribacter riflensis</name>
    <dbReference type="NCBI Taxonomy" id="1735162"/>
    <lineage>
        <taxon>Bacteria</taxon>
        <taxon>Candidatus Peregrinibacteriota</taxon>
        <taxon>Candidatus Peribacteria</taxon>
        <taxon>Candidatus Peribacterales</taxon>
        <taxon>Candidatus Peribacteraceae</taxon>
        <taxon>Candidatus Peribacter</taxon>
    </lineage>
</organism>
<dbReference type="Proteomes" id="UP000069135">
    <property type="component" value="Chromosome"/>
</dbReference>
<accession>A0A0S1SY19</accession>